<sequence length="1737" mass="196353">MKTEGFKGENSSGHDYMTMVSGFEAWNVRGEGSQREVCGFEAHRSHMFEACCRCGDTCLEIENEEMISELQMRFPELREEQREQSSMGAFRCSLTEHDDRRHEVTVGNLNHGGRHEQGEHCTAGMMKMEDNMVPINVSAGSLVGVDNNMLKMCLVGEHEPDAGSRILEGRKRAEDVGLCLLGLAVQLIETLKTVLTLQWKLTTQLYNIVHWLVELNIVVKVDLFYQTAGNCLLLCVDTWSKFLYIKPLKNKIAGVIGEAIAEFLADLGHFETVELSYDNEPALAAGARMTKLIKSNNGLHTILQPGKFYEKARTALAERCIQTVRAQGKTLISHLQDRARVVLNEMHVLQAWSMVHACWLLNRYHVTSATGMTAYLSVKGRPYKGRVCCFGESVHGLDPLQAKYKSQWRPGAWLGKDSMDHDLVLVGTNEIVRCKAVRKTGEHWDGELLVGAIVGPWDMKRGAHTRMETKPISTPVPELLSDVPEKPERKTKTAKTGVDPDAEDVIKYAADHPDEDQEVGEPRESEKGRFDHAQFKKKAAEDLKEQSKAVRFDPDTPIPEPSTKALKTSSSSDVSTRVVRQVAELDLYVEDEPDAEYEEIDSYDWSEQQDHCEKADFLTQEEMKRRGFHDEGRGPPQVSEEELQVLDQQAMLAEVSRLDDLQVLANVEPHDNIEEAMKLDTRIVFDWRFRESCWIRRARLVAREFRGGAASSMETFSPTSPLSFIKLLLSLSITMKLMVSVMDISDAFLQVEQREFVVIEVPSWIRTILQQPNLMFWKLQRCLPGQRNAALEWNRHFSKLCAEFQFCSFQGGTLYRHETERQFLSVHIDDIILVGEEACHRLFVEHFSKKLKLKADGRYGVEKPGTLFYLKRRITFDEEGLEIAANKKYVPKLSSLLEVQERRERGVPSNATLDVYDGQMSIALSSMEAEVLAATGLLAEGIMLKQSLQFLLGCRQDLSDESKVEMKLYLDSTSAQAFFQRIGPGRAKHLCTRILWGQEAMRRGWYRIGRIATKDNPADLNTKSLSRERREYLSKLIGLWSSSFKEEVMPKVQRIIQVLLTAGLLKGCNSDEASEMTCGGMRQAVVHNAWSLHILCWAVFILMSVIAILVFNMQRMRTQLARYRCVWRGLKKELELRRSENPFLMAEGEGEESAHSDNDDDDYDDYGDDEGDGHGGYDSHHGHDETSENGYIEGESHLRLLHPSGGGSGNGDVAGGPNPHYEDVPRTEDVEETPMKRRKCMHEGVHTMENPDENEEENDDEQRQQPSSSSRGVDAETAQHAVSDFVAEELMQFLSPQDDDEPKEIDGEEWHMLSPKSIESWVLLPWPNHTTNDSTMGRWPDGGCGQLGAEIGPAELFSTKEVVVVLGITHVETEGTSCSLVSLVLTSHGRPVDLQPAFMPDHYAYNATLDFSMGSFSVNVRPDTGCEDEGVPKHPTAVGIGGQQTLRFFASKAESARKQAYDLHVQRLLGSETTLQSLAVEHGRLTPAFAPEVRSYKVSLDLESDMLKVWYRLRDNEQRLRVAAQKEEMARRLEGLERQEALHVVSGEVQYQDAYSSFMLDVGHKRSVTMTIQCADPTQASIGTYTLELQRGSCPPQRPYFEPDKRKCVNFCPEGFYRNDLDERCSRCNDNCKVCTGLLTCKMCVPDDVQYTYVIQPDGKCEAQANHIYARYKWWCAGFALLLLFLVCFGCAGICTLCHAPRKGAASKPERRRYFEDDLEEDKQLLQYPPGRRLGGY</sequence>
<keyword evidence="2" id="KW-0812">Transmembrane</keyword>
<evidence type="ECO:0000313" key="4">
    <source>
        <dbReference type="EMBL" id="CAK8995861.1"/>
    </source>
</evidence>
<organism evidence="4 5">
    <name type="scientific">Durusdinium trenchii</name>
    <dbReference type="NCBI Taxonomy" id="1381693"/>
    <lineage>
        <taxon>Eukaryota</taxon>
        <taxon>Sar</taxon>
        <taxon>Alveolata</taxon>
        <taxon>Dinophyceae</taxon>
        <taxon>Suessiales</taxon>
        <taxon>Symbiodiniaceae</taxon>
        <taxon>Durusdinium</taxon>
    </lineage>
</organism>
<dbReference type="Proteomes" id="UP001642464">
    <property type="component" value="Unassembled WGS sequence"/>
</dbReference>
<comment type="caution">
    <text evidence="4">The sequence shown here is derived from an EMBL/GenBank/DDBJ whole genome shotgun (WGS) entry which is preliminary data.</text>
</comment>
<evidence type="ECO:0000256" key="1">
    <source>
        <dbReference type="SAM" id="MobiDB-lite"/>
    </source>
</evidence>
<dbReference type="InterPro" id="IPR001584">
    <property type="entry name" value="Integrase_cat-core"/>
</dbReference>
<feature type="transmembrane region" description="Helical" evidence="2">
    <location>
        <begin position="1090"/>
        <end position="1112"/>
    </location>
</feature>
<dbReference type="InterPro" id="IPR013103">
    <property type="entry name" value="RVT_2"/>
</dbReference>
<feature type="domain" description="Integrase catalytic" evidence="3">
    <location>
        <begin position="200"/>
        <end position="382"/>
    </location>
</feature>
<name>A0ABP0I006_9DINO</name>
<keyword evidence="5" id="KW-1185">Reference proteome</keyword>
<dbReference type="PROSITE" id="PS50994">
    <property type="entry name" value="INTEGRASE"/>
    <property type="match status" value="1"/>
</dbReference>
<feature type="compositionally biased region" description="Basic and acidic residues" evidence="1">
    <location>
        <begin position="1172"/>
        <end position="1186"/>
    </location>
</feature>
<keyword evidence="2" id="KW-0472">Membrane</keyword>
<dbReference type="Gene3D" id="2.10.220.10">
    <property type="entry name" value="Hormone Receptor, Insulin-like Growth Factor Receptor 1, Chain A, domain 2"/>
    <property type="match status" value="1"/>
</dbReference>
<dbReference type="InterPro" id="IPR036397">
    <property type="entry name" value="RNaseH_sf"/>
</dbReference>
<dbReference type="EMBL" id="CAXAMM010002348">
    <property type="protein sequence ID" value="CAK8995861.1"/>
    <property type="molecule type" value="Genomic_DNA"/>
</dbReference>
<feature type="compositionally biased region" description="Basic and acidic residues" evidence="1">
    <location>
        <begin position="520"/>
        <end position="554"/>
    </location>
</feature>
<keyword evidence="2" id="KW-1133">Transmembrane helix</keyword>
<feature type="compositionally biased region" description="Gly residues" evidence="1">
    <location>
        <begin position="1204"/>
        <end position="1214"/>
    </location>
</feature>
<reference evidence="4 5" key="1">
    <citation type="submission" date="2024-02" db="EMBL/GenBank/DDBJ databases">
        <authorList>
            <person name="Chen Y."/>
            <person name="Shah S."/>
            <person name="Dougan E. K."/>
            <person name="Thang M."/>
            <person name="Chan C."/>
        </authorList>
    </citation>
    <scope>NUCLEOTIDE SEQUENCE [LARGE SCALE GENOMIC DNA]</scope>
</reference>
<evidence type="ECO:0000259" key="3">
    <source>
        <dbReference type="PROSITE" id="PS50994"/>
    </source>
</evidence>
<feature type="compositionally biased region" description="Acidic residues" evidence="1">
    <location>
        <begin position="1158"/>
        <end position="1171"/>
    </location>
</feature>
<accession>A0ABP0I006</accession>
<dbReference type="InterPro" id="IPR009030">
    <property type="entry name" value="Growth_fac_rcpt_cys_sf"/>
</dbReference>
<gene>
    <name evidence="4" type="ORF">SCF082_LOCUS4544</name>
</gene>
<dbReference type="SUPFAM" id="SSF57184">
    <property type="entry name" value="Growth factor receptor domain"/>
    <property type="match status" value="1"/>
</dbReference>
<dbReference type="Gene3D" id="3.30.420.10">
    <property type="entry name" value="Ribonuclease H-like superfamily/Ribonuclease H"/>
    <property type="match status" value="1"/>
</dbReference>
<evidence type="ECO:0000256" key="2">
    <source>
        <dbReference type="SAM" id="Phobius"/>
    </source>
</evidence>
<protein>
    <submittedName>
        <fullName evidence="4">Retrovirus-related Pol polyprotein from transposon TNT 1-94</fullName>
    </submittedName>
</protein>
<feature type="transmembrane region" description="Helical" evidence="2">
    <location>
        <begin position="1674"/>
        <end position="1694"/>
    </location>
</feature>
<feature type="region of interest" description="Disordered" evidence="1">
    <location>
        <begin position="1142"/>
        <end position="1277"/>
    </location>
</feature>
<feature type="region of interest" description="Disordered" evidence="1">
    <location>
        <begin position="470"/>
        <end position="572"/>
    </location>
</feature>
<dbReference type="Pfam" id="PF07727">
    <property type="entry name" value="RVT_2"/>
    <property type="match status" value="1"/>
</dbReference>
<evidence type="ECO:0000313" key="5">
    <source>
        <dbReference type="Proteomes" id="UP001642464"/>
    </source>
</evidence>
<feature type="compositionally biased region" description="Acidic residues" evidence="1">
    <location>
        <begin position="1250"/>
        <end position="1260"/>
    </location>
</feature>
<proteinExistence type="predicted"/>